<dbReference type="PANTHER" id="PTHR43744">
    <property type="entry name" value="ABC TRANSPORTER PERMEASE PROTEIN MG189-RELATED-RELATED"/>
    <property type="match status" value="1"/>
</dbReference>
<dbReference type="EMBL" id="CP041690">
    <property type="protein sequence ID" value="QEE21284.1"/>
    <property type="molecule type" value="Genomic_DNA"/>
</dbReference>
<dbReference type="InterPro" id="IPR035906">
    <property type="entry name" value="MetI-like_sf"/>
</dbReference>
<feature type="transmembrane region" description="Helical" evidence="7">
    <location>
        <begin position="107"/>
        <end position="130"/>
    </location>
</feature>
<proteinExistence type="inferred from homology"/>
<feature type="transmembrane region" description="Helical" evidence="7">
    <location>
        <begin position="235"/>
        <end position="254"/>
    </location>
</feature>
<feature type="transmembrane region" description="Helical" evidence="7">
    <location>
        <begin position="21"/>
        <end position="40"/>
    </location>
</feature>
<keyword evidence="4 7" id="KW-0812">Transmembrane</keyword>
<evidence type="ECO:0000256" key="3">
    <source>
        <dbReference type="ARBA" id="ARBA00022475"/>
    </source>
</evidence>
<name>A0A5B9DSF6_9HYPH</name>
<dbReference type="GO" id="GO:0005886">
    <property type="term" value="C:plasma membrane"/>
    <property type="evidence" value="ECO:0007669"/>
    <property type="project" value="UniProtKB-SubCell"/>
</dbReference>
<feature type="transmembrane region" description="Helical" evidence="7">
    <location>
        <begin position="136"/>
        <end position="157"/>
    </location>
</feature>
<evidence type="ECO:0000256" key="5">
    <source>
        <dbReference type="ARBA" id="ARBA00022989"/>
    </source>
</evidence>
<keyword evidence="5 7" id="KW-1133">Transmembrane helix</keyword>
<protein>
    <submittedName>
        <fullName evidence="8">Carbohydrate ABC transporter permease</fullName>
    </submittedName>
</protein>
<evidence type="ECO:0000256" key="1">
    <source>
        <dbReference type="ARBA" id="ARBA00004651"/>
    </source>
</evidence>
<sequence length="270" mass="29597">MTDQSLKSEAWAFPALRPPRLGPGTFLTLATIVFAAMWFYPVWATFYRSLSSGNFLADYYRVITTTQLPVWYLNSVVTSAGVTLGVLVTGATCGYALSQLSFPGRKVLWWIVLASFAVPVQALIISHFFLMFRMGFINSWMGVILPQLIAPLAVIVYKQHFDSLPKELREAGIMDSASEFRMLTRLYLPLSGGITAGLGIITFIGAWNAFLWPFLAVTRDEKMNVAVAIDQVPGAGNSTVVMAALPAIVVFLVFQKRIIAAITTQGSVKG</sequence>
<dbReference type="InterPro" id="IPR000515">
    <property type="entry name" value="MetI-like"/>
</dbReference>
<keyword evidence="6 7" id="KW-0472">Membrane</keyword>
<dbReference type="PANTHER" id="PTHR43744:SF12">
    <property type="entry name" value="ABC TRANSPORTER PERMEASE PROTEIN MG189-RELATED"/>
    <property type="match status" value="1"/>
</dbReference>
<evidence type="ECO:0000256" key="4">
    <source>
        <dbReference type="ARBA" id="ARBA00022692"/>
    </source>
</evidence>
<evidence type="ECO:0000313" key="9">
    <source>
        <dbReference type="Proteomes" id="UP000321062"/>
    </source>
</evidence>
<reference evidence="8 9" key="1">
    <citation type="journal article" date="2015" name="Int. J. Syst. Evol. Microbiol.">
        <title>Youhaiella tibetensis gen. nov., sp. nov., isolated from subsurface sediment.</title>
        <authorList>
            <person name="Wang Y.X."/>
            <person name="Huang F.Q."/>
            <person name="Nogi Y."/>
            <person name="Pang S.J."/>
            <person name="Wang P.K."/>
            <person name="Lv J."/>
        </authorList>
    </citation>
    <scope>NUCLEOTIDE SEQUENCE [LARGE SCALE GENOMIC DNA]</scope>
    <source>
        <strain evidence="9">fig4</strain>
    </source>
</reference>
<dbReference type="Gene3D" id="1.10.3720.10">
    <property type="entry name" value="MetI-like"/>
    <property type="match status" value="1"/>
</dbReference>
<dbReference type="SUPFAM" id="SSF161098">
    <property type="entry name" value="MetI-like"/>
    <property type="match status" value="1"/>
</dbReference>
<evidence type="ECO:0000256" key="2">
    <source>
        <dbReference type="ARBA" id="ARBA00022448"/>
    </source>
</evidence>
<dbReference type="PROSITE" id="PS50928">
    <property type="entry name" value="ABC_TM1"/>
    <property type="match status" value="1"/>
</dbReference>
<evidence type="ECO:0000313" key="8">
    <source>
        <dbReference type="EMBL" id="QEE21284.1"/>
    </source>
</evidence>
<dbReference type="Proteomes" id="UP000321062">
    <property type="component" value="Chromosome"/>
</dbReference>
<keyword evidence="2 7" id="KW-0813">Transport</keyword>
<dbReference type="Pfam" id="PF00528">
    <property type="entry name" value="BPD_transp_1"/>
    <property type="match status" value="1"/>
</dbReference>
<evidence type="ECO:0000256" key="6">
    <source>
        <dbReference type="ARBA" id="ARBA00023136"/>
    </source>
</evidence>
<dbReference type="KEGG" id="yti:FNA67_14310"/>
<dbReference type="GO" id="GO:0055085">
    <property type="term" value="P:transmembrane transport"/>
    <property type="evidence" value="ECO:0007669"/>
    <property type="project" value="InterPro"/>
</dbReference>
<organism evidence="8 9">
    <name type="scientific">Paradevosia tibetensis</name>
    <dbReference type="NCBI Taxonomy" id="1447062"/>
    <lineage>
        <taxon>Bacteria</taxon>
        <taxon>Pseudomonadati</taxon>
        <taxon>Pseudomonadota</taxon>
        <taxon>Alphaproteobacteria</taxon>
        <taxon>Hyphomicrobiales</taxon>
        <taxon>Devosiaceae</taxon>
        <taxon>Paradevosia</taxon>
    </lineage>
</organism>
<feature type="transmembrane region" description="Helical" evidence="7">
    <location>
        <begin position="186"/>
        <end position="215"/>
    </location>
</feature>
<keyword evidence="9" id="KW-1185">Reference proteome</keyword>
<keyword evidence="3" id="KW-1003">Cell membrane</keyword>
<dbReference type="CDD" id="cd06261">
    <property type="entry name" value="TM_PBP2"/>
    <property type="match status" value="1"/>
</dbReference>
<dbReference type="OrthoDB" id="8013951at2"/>
<dbReference type="RefSeq" id="WP_053167923.1">
    <property type="nucleotide sequence ID" value="NZ_BMFM01000001.1"/>
</dbReference>
<accession>A0A5B9DSF6</accession>
<dbReference type="AlphaFoldDB" id="A0A5B9DSF6"/>
<comment type="similarity">
    <text evidence="7">Belongs to the binding-protein-dependent transport system permease family.</text>
</comment>
<evidence type="ECO:0000256" key="7">
    <source>
        <dbReference type="RuleBase" id="RU363032"/>
    </source>
</evidence>
<comment type="subcellular location">
    <subcellularLocation>
        <location evidence="1 7">Cell membrane</location>
        <topology evidence="1 7">Multi-pass membrane protein</topology>
    </subcellularLocation>
</comment>
<feature type="transmembrane region" description="Helical" evidence="7">
    <location>
        <begin position="71"/>
        <end position="95"/>
    </location>
</feature>
<gene>
    <name evidence="8" type="ORF">FNA67_14310</name>
</gene>